<reference evidence="3" key="1">
    <citation type="submission" date="2017-04" db="EMBL/GenBank/DDBJ databases">
        <title>Genome evolution of the luminous symbionts of deep sea anglerfish.</title>
        <authorList>
            <person name="Hendry T.A."/>
        </authorList>
    </citation>
    <scope>NUCLEOTIDE SEQUENCE [LARGE SCALE GENOMIC DNA]</scope>
</reference>
<dbReference type="EMBL" id="NBYY01000013">
    <property type="protein sequence ID" value="PCS22816.1"/>
    <property type="molecule type" value="Genomic_DNA"/>
</dbReference>
<gene>
    <name evidence="2" type="ORF">BTN49_1367</name>
</gene>
<dbReference type="Proteomes" id="UP000219020">
    <property type="component" value="Unassembled WGS sequence"/>
</dbReference>
<feature type="domain" description="Spore protein YkvP/CgeB glycosyl transferase-like" evidence="1">
    <location>
        <begin position="281"/>
        <end position="381"/>
    </location>
</feature>
<keyword evidence="3" id="KW-1185">Reference proteome</keyword>
<organism evidence="2 3">
    <name type="scientific">Candidatus Enterovibrio escicola</name>
    <dbReference type="NCBI Taxonomy" id="1927127"/>
    <lineage>
        <taxon>Bacteria</taxon>
        <taxon>Pseudomonadati</taxon>
        <taxon>Pseudomonadota</taxon>
        <taxon>Gammaproteobacteria</taxon>
        <taxon>Vibrionales</taxon>
        <taxon>Vibrionaceae</taxon>
        <taxon>Enterovibrio</taxon>
    </lineage>
</organism>
<comment type="caution">
    <text evidence="2">The sequence shown here is derived from an EMBL/GenBank/DDBJ whole genome shotgun (WGS) entry which is preliminary data.</text>
</comment>
<name>A0A2A5T3T5_9GAMM</name>
<accession>A0A2A5T3T5</accession>
<dbReference type="InterPro" id="IPR055259">
    <property type="entry name" value="YkvP/CgeB_Glyco_trans-like"/>
</dbReference>
<evidence type="ECO:0000313" key="3">
    <source>
        <dbReference type="Proteomes" id="UP000219020"/>
    </source>
</evidence>
<proteinExistence type="predicted"/>
<dbReference type="Pfam" id="PF13524">
    <property type="entry name" value="Glyco_trans_1_2"/>
    <property type="match status" value="1"/>
</dbReference>
<dbReference type="RefSeq" id="WP_097356327.1">
    <property type="nucleotide sequence ID" value="NZ_CAWNJE010000031.1"/>
</dbReference>
<evidence type="ECO:0000259" key="1">
    <source>
        <dbReference type="Pfam" id="PF13524"/>
    </source>
</evidence>
<dbReference type="AlphaFoldDB" id="A0A2A5T3T5"/>
<evidence type="ECO:0000313" key="2">
    <source>
        <dbReference type="EMBL" id="PCS22816.1"/>
    </source>
</evidence>
<sequence length="459" mass="53085">MSKILLCFSSHLYIEDEFKLTSYYEGLISDLNKHSNEVLVCNTAEFLCKPWNGNNVESKIIDVVRLKQRIKSFNPELIISFNNSKLSFLESEFDCPIIIWQADSFEYYNDKDRLIKDPNRYLYFGLSEDDTPNLVNIGVNRKNIFCIKSGTSVIAEKIPKITNISFIGSNFIGTSKLYETLVTNGSRKAREAIKFLSENFYIEPRGYLKGIGLERISNILNTQDIASISSCQNRITTLNLMTEFGLDLYGTDSWIRTAAYYPGLALSYIQEQKYSLKHNQDIYNSSRLCLNVSHSQAVNAFPWRVMDIMASNGCLLSNYNKGLKCFLKKYVDIPMYKSCGEAHTLARKLLKDKIYRNELILSCQRCINENGRWKHRFAEIEQYTNIKLLNSENTEQKDEIYLTRDDFLSPYYSFYIKMIIGTARITPRSMHAIMYKIALSMGISIDYKTIKKVMEKQSV</sequence>
<dbReference type="GeneID" id="66951539"/>
<protein>
    <recommendedName>
        <fullName evidence="1">Spore protein YkvP/CgeB glycosyl transferase-like domain-containing protein</fullName>
    </recommendedName>
</protein>